<dbReference type="SMART" id="SM00267">
    <property type="entry name" value="GGDEF"/>
    <property type="match status" value="1"/>
</dbReference>
<dbReference type="InterPro" id="IPR029787">
    <property type="entry name" value="Nucleotide_cyclase"/>
</dbReference>
<dbReference type="CDD" id="cd01948">
    <property type="entry name" value="EAL"/>
    <property type="match status" value="1"/>
</dbReference>
<dbReference type="eggNOG" id="COG2200">
    <property type="taxonomic scope" value="Bacteria"/>
</dbReference>
<dbReference type="InterPro" id="IPR050706">
    <property type="entry name" value="Cyclic-di-GMP_PDE-like"/>
</dbReference>
<evidence type="ECO:0000313" key="5">
    <source>
        <dbReference type="Proteomes" id="UP000001235"/>
    </source>
</evidence>
<proteinExistence type="predicted"/>
<evidence type="ECO:0000259" key="1">
    <source>
        <dbReference type="PROSITE" id="PS50883"/>
    </source>
</evidence>
<keyword evidence="5" id="KW-1185">Reference proteome</keyword>
<evidence type="ECO:0000259" key="3">
    <source>
        <dbReference type="PROSITE" id="PS50887"/>
    </source>
</evidence>
<sequence>MLLTLVESVYLVNARVYMQEQLTSHAQDVATSLGLVLPPALADKDELRAEITVNAVFDRGFYQSIVVVNAKGDKLIEKTLAPAPVGVPVWFTRVFALNAPFAESLISKGWQQLGRVVVTSHPNFAYKQLWRTTVEATLGMLLLYVLSLLAVHAFLSRILRPLHEIERVAHAISERDFQQIKTMPAARELSRVVKAINSMSVKLFAIIEHEVRQATRYRDESRRDLLTGLDNRRGFEQHVHALLENGADMVSGSMFLLQVADFNAYNVKNGYKDGDALLKDVAAGLRGVWPDSELLRCRINGPTFAVMAFNITRDQAVQLGDALCVALGTAVGNIGSEPRLNYGCGGVYFAGQKVTLNALLSQCDMELLQSISQGAGLSQLQNLRDEEKVKGSQYWKELILDAIAAERVMLLAQPVMYFGGELKLQSEVVGRLINPEGEMVLAEHFIPMANRYQLTPAFDLSVLKRLFGRMQASGGDELVAINFSIHSIHDVELLSWLSTAMHAHPAVARRLVFEFTEFGIVQDRVGIENFVADMRKLGGQFAVDNFGLHHSAFEYLQRLKPLYVKLSPAYIRNLHGNLENQFFISSVVNITRSLDIRVFALGVEDVSVLPLLQELGIEGYQGYVNGGMTEWQ</sequence>
<dbReference type="SUPFAM" id="SSF141868">
    <property type="entry name" value="EAL domain-like"/>
    <property type="match status" value="1"/>
</dbReference>
<evidence type="ECO:0000259" key="2">
    <source>
        <dbReference type="PROSITE" id="PS50885"/>
    </source>
</evidence>
<dbReference type="KEGG" id="gca:Galf_1171"/>
<dbReference type="HOGENOM" id="CLU_000445_109_1_4"/>
<dbReference type="InterPro" id="IPR042461">
    <property type="entry name" value="LapD_MoxY_peri_C"/>
</dbReference>
<dbReference type="SMART" id="SM00052">
    <property type="entry name" value="EAL"/>
    <property type="match status" value="1"/>
</dbReference>
<dbReference type="SUPFAM" id="SSF55073">
    <property type="entry name" value="Nucleotide cyclase"/>
    <property type="match status" value="1"/>
</dbReference>
<dbReference type="eggNOG" id="COG2199">
    <property type="taxonomic scope" value="Bacteria"/>
</dbReference>
<reference evidence="4 5" key="1">
    <citation type="submission" date="2010-08" db="EMBL/GenBank/DDBJ databases">
        <title>Complete sequence of Gallionella capsiferriformans ES-2.</title>
        <authorList>
            <consortium name="US DOE Joint Genome Institute"/>
            <person name="Lucas S."/>
            <person name="Copeland A."/>
            <person name="Lapidus A."/>
            <person name="Cheng J.-F."/>
            <person name="Bruce D."/>
            <person name="Goodwin L."/>
            <person name="Pitluck S."/>
            <person name="Chertkov O."/>
            <person name="Davenport K.W."/>
            <person name="Detter J.C."/>
            <person name="Han C."/>
            <person name="Tapia R."/>
            <person name="Land M."/>
            <person name="Hauser L."/>
            <person name="Chang Y.-J."/>
            <person name="Jeffries C."/>
            <person name="Kyrpides N."/>
            <person name="Ivanova N."/>
            <person name="Mikhailova N."/>
            <person name="Shelobolina E.S."/>
            <person name="Picardal F."/>
            <person name="Roden E."/>
            <person name="Emerson D."/>
            <person name="Woyke T."/>
        </authorList>
    </citation>
    <scope>NUCLEOTIDE SEQUENCE [LARGE SCALE GENOMIC DNA]</scope>
    <source>
        <strain evidence="4 5">ES-2</strain>
    </source>
</reference>
<feature type="domain" description="GGDEF" evidence="3">
    <location>
        <begin position="250"/>
        <end position="383"/>
    </location>
</feature>
<dbReference type="SMART" id="SM00304">
    <property type="entry name" value="HAMP"/>
    <property type="match status" value="1"/>
</dbReference>
<dbReference type="Pfam" id="PF00672">
    <property type="entry name" value="HAMP"/>
    <property type="match status" value="1"/>
</dbReference>
<organism evidence="4 5">
    <name type="scientific">Gallionella capsiferriformans (strain ES-2)</name>
    <name type="common">Gallionella ferruginea capsiferriformans (strain ES-2)</name>
    <dbReference type="NCBI Taxonomy" id="395494"/>
    <lineage>
        <taxon>Bacteria</taxon>
        <taxon>Pseudomonadati</taxon>
        <taxon>Pseudomonadota</taxon>
        <taxon>Betaproteobacteria</taxon>
        <taxon>Nitrosomonadales</taxon>
        <taxon>Gallionellaceae</taxon>
        <taxon>Gallionella</taxon>
    </lineage>
</organism>
<dbReference type="PROSITE" id="PS50885">
    <property type="entry name" value="HAMP"/>
    <property type="match status" value="1"/>
</dbReference>
<dbReference type="GO" id="GO:0016020">
    <property type="term" value="C:membrane"/>
    <property type="evidence" value="ECO:0007669"/>
    <property type="project" value="InterPro"/>
</dbReference>
<dbReference type="InterPro" id="IPR032244">
    <property type="entry name" value="LapD_MoxY_N"/>
</dbReference>
<gene>
    <name evidence="4" type="ordered locus">Galf_1171</name>
</gene>
<name>D9SFA2_GALCS</name>
<dbReference type="Pfam" id="PF16448">
    <property type="entry name" value="LapD_MoxY_N"/>
    <property type="match status" value="1"/>
</dbReference>
<dbReference type="Gene3D" id="3.20.20.450">
    <property type="entry name" value="EAL domain"/>
    <property type="match status" value="1"/>
</dbReference>
<dbReference type="Gene3D" id="3.30.110.200">
    <property type="match status" value="1"/>
</dbReference>
<dbReference type="OrthoDB" id="5894408at2"/>
<dbReference type="GO" id="GO:0071111">
    <property type="term" value="F:cyclic-guanylate-specific phosphodiesterase activity"/>
    <property type="evidence" value="ECO:0007669"/>
    <property type="project" value="InterPro"/>
</dbReference>
<dbReference type="Pfam" id="PF00990">
    <property type="entry name" value="GGDEF"/>
    <property type="match status" value="1"/>
</dbReference>
<feature type="domain" description="HAMP" evidence="2">
    <location>
        <begin position="156"/>
        <end position="208"/>
    </location>
</feature>
<dbReference type="InterPro" id="IPR043128">
    <property type="entry name" value="Rev_trsase/Diguanyl_cyclase"/>
</dbReference>
<dbReference type="GO" id="GO:0007165">
    <property type="term" value="P:signal transduction"/>
    <property type="evidence" value="ECO:0007669"/>
    <property type="project" value="InterPro"/>
</dbReference>
<dbReference type="PROSITE" id="PS50887">
    <property type="entry name" value="GGDEF"/>
    <property type="match status" value="1"/>
</dbReference>
<dbReference type="PANTHER" id="PTHR33121">
    <property type="entry name" value="CYCLIC DI-GMP PHOSPHODIESTERASE PDEF"/>
    <property type="match status" value="1"/>
</dbReference>
<dbReference type="InterPro" id="IPR003660">
    <property type="entry name" value="HAMP_dom"/>
</dbReference>
<dbReference type="EMBL" id="CP002159">
    <property type="protein sequence ID" value="ADL55199.1"/>
    <property type="molecule type" value="Genomic_DNA"/>
</dbReference>
<dbReference type="Pfam" id="PF00563">
    <property type="entry name" value="EAL"/>
    <property type="match status" value="1"/>
</dbReference>
<dbReference type="STRING" id="395494.Galf_1171"/>
<dbReference type="Proteomes" id="UP000001235">
    <property type="component" value="Chromosome"/>
</dbReference>
<dbReference type="PROSITE" id="PS50883">
    <property type="entry name" value="EAL"/>
    <property type="match status" value="1"/>
</dbReference>
<dbReference type="InterPro" id="IPR001633">
    <property type="entry name" value="EAL_dom"/>
</dbReference>
<protein>
    <submittedName>
        <fullName evidence="4">Diguanylate cyclase/phosphodiesterase with extracellular sensor</fullName>
    </submittedName>
</protein>
<dbReference type="PANTHER" id="PTHR33121:SF23">
    <property type="entry name" value="CYCLIC DI-GMP PHOSPHODIESTERASE PDEB"/>
    <property type="match status" value="1"/>
</dbReference>
<dbReference type="Gene3D" id="6.20.270.20">
    <property type="entry name" value="LapD/MoxY periplasmic domain"/>
    <property type="match status" value="1"/>
</dbReference>
<feature type="domain" description="EAL" evidence="1">
    <location>
        <begin position="392"/>
        <end position="632"/>
    </location>
</feature>
<dbReference type="RefSeq" id="WP_013293138.1">
    <property type="nucleotide sequence ID" value="NC_014394.1"/>
</dbReference>
<dbReference type="InterPro" id="IPR000160">
    <property type="entry name" value="GGDEF_dom"/>
</dbReference>
<evidence type="ECO:0000313" key="4">
    <source>
        <dbReference type="EMBL" id="ADL55199.1"/>
    </source>
</evidence>
<accession>D9SFA2</accession>
<dbReference type="Gene3D" id="3.30.70.270">
    <property type="match status" value="1"/>
</dbReference>
<dbReference type="InterPro" id="IPR035919">
    <property type="entry name" value="EAL_sf"/>
</dbReference>
<dbReference type="AlphaFoldDB" id="D9SFA2"/>